<dbReference type="EMBL" id="KK914362">
    <property type="protein sequence ID" value="KDP38345.1"/>
    <property type="molecule type" value="Genomic_DNA"/>
</dbReference>
<dbReference type="InterPro" id="IPR002048">
    <property type="entry name" value="EF_hand_dom"/>
</dbReference>
<name>A0A067L1I4_JATCU</name>
<dbReference type="GO" id="GO:0005509">
    <property type="term" value="F:calcium ion binding"/>
    <property type="evidence" value="ECO:0007669"/>
    <property type="project" value="InterPro"/>
</dbReference>
<dbReference type="Gene3D" id="1.10.238.10">
    <property type="entry name" value="EF-hand"/>
    <property type="match status" value="1"/>
</dbReference>
<dbReference type="Pfam" id="PF13202">
    <property type="entry name" value="EF-hand_5"/>
    <property type="match status" value="2"/>
</dbReference>
<dbReference type="PROSITE" id="PS00018">
    <property type="entry name" value="EF_HAND_1"/>
    <property type="match status" value="1"/>
</dbReference>
<evidence type="ECO:0000313" key="4">
    <source>
        <dbReference type="Proteomes" id="UP000027138"/>
    </source>
</evidence>
<feature type="domain" description="EF-hand" evidence="2">
    <location>
        <begin position="4"/>
        <end position="28"/>
    </location>
</feature>
<reference evidence="3 4" key="1">
    <citation type="journal article" date="2014" name="PLoS ONE">
        <title>Global Analysis of Gene Expression Profiles in Physic Nut (Jatropha curcas L.) Seedlings Exposed to Salt Stress.</title>
        <authorList>
            <person name="Zhang L."/>
            <person name="Zhang C."/>
            <person name="Wu P."/>
            <person name="Chen Y."/>
            <person name="Li M."/>
            <person name="Jiang H."/>
            <person name="Wu G."/>
        </authorList>
    </citation>
    <scope>NUCLEOTIDE SEQUENCE [LARGE SCALE GENOMIC DNA]</scope>
    <source>
        <strain evidence="4">cv. GZQX0401</strain>
        <tissue evidence="3">Young leaves</tissue>
    </source>
</reference>
<organism evidence="3 4">
    <name type="scientific">Jatropha curcas</name>
    <name type="common">Barbados nut</name>
    <dbReference type="NCBI Taxonomy" id="180498"/>
    <lineage>
        <taxon>Eukaryota</taxon>
        <taxon>Viridiplantae</taxon>
        <taxon>Streptophyta</taxon>
        <taxon>Embryophyta</taxon>
        <taxon>Tracheophyta</taxon>
        <taxon>Spermatophyta</taxon>
        <taxon>Magnoliopsida</taxon>
        <taxon>eudicotyledons</taxon>
        <taxon>Gunneridae</taxon>
        <taxon>Pentapetalae</taxon>
        <taxon>rosids</taxon>
        <taxon>fabids</taxon>
        <taxon>Malpighiales</taxon>
        <taxon>Euphorbiaceae</taxon>
        <taxon>Crotonoideae</taxon>
        <taxon>Jatropheae</taxon>
        <taxon>Jatropha</taxon>
    </lineage>
</organism>
<dbReference type="STRING" id="180498.A0A067L1I4"/>
<accession>A0A067L1I4</accession>
<dbReference type="PROSITE" id="PS50222">
    <property type="entry name" value="EF_HAND_2"/>
    <property type="match status" value="1"/>
</dbReference>
<dbReference type="InterPro" id="IPR018247">
    <property type="entry name" value="EF_Hand_1_Ca_BS"/>
</dbReference>
<dbReference type="OrthoDB" id="26525at2759"/>
<dbReference type="SUPFAM" id="SSF47473">
    <property type="entry name" value="EF-hand"/>
    <property type="match status" value="1"/>
</dbReference>
<dbReference type="InterPro" id="IPR011992">
    <property type="entry name" value="EF-hand-dom_pair"/>
</dbReference>
<evidence type="ECO:0000313" key="3">
    <source>
        <dbReference type="EMBL" id="KDP38345.1"/>
    </source>
</evidence>
<protein>
    <recommendedName>
        <fullName evidence="2">EF-hand domain-containing protein</fullName>
    </recommendedName>
</protein>
<proteinExistence type="predicted"/>
<sequence>MLWLADRNRDGILSWQELLEAFKSLGARFPPVQAWLALIYADKNRDGRIDKREAEELVKYAYSLGYTIK</sequence>
<keyword evidence="1" id="KW-0106">Calcium</keyword>
<evidence type="ECO:0000256" key="1">
    <source>
        <dbReference type="ARBA" id="ARBA00022837"/>
    </source>
</evidence>
<gene>
    <name evidence="3" type="ORF">JCGZ_04270</name>
</gene>
<dbReference type="Proteomes" id="UP000027138">
    <property type="component" value="Unassembled WGS sequence"/>
</dbReference>
<keyword evidence="4" id="KW-1185">Reference proteome</keyword>
<dbReference type="AlphaFoldDB" id="A0A067L1I4"/>
<evidence type="ECO:0000259" key="2">
    <source>
        <dbReference type="PROSITE" id="PS50222"/>
    </source>
</evidence>